<evidence type="ECO:0000313" key="3">
    <source>
        <dbReference type="Proteomes" id="UP000294752"/>
    </source>
</evidence>
<accession>A0A4R7D0F8</accession>
<dbReference type="PANTHER" id="PTHR22916:SF67">
    <property type="entry name" value="COLANIC ACID BIOSYNTHESIS GLYCOSYL TRANSFERASE WCAE-RELATED"/>
    <property type="match status" value="1"/>
</dbReference>
<reference evidence="2 3" key="1">
    <citation type="submission" date="2019-03" db="EMBL/GenBank/DDBJ databases">
        <title>Genomic Encyclopedia of Type Strains, Phase III (KMG-III): the genomes of soil and plant-associated and newly described type strains.</title>
        <authorList>
            <person name="Whitman W."/>
        </authorList>
    </citation>
    <scope>NUCLEOTIDE SEQUENCE [LARGE SCALE GENOMIC DNA]</scope>
    <source>
        <strain evidence="2 3">CGMCC 1.12801</strain>
    </source>
</reference>
<dbReference type="CDD" id="cd06433">
    <property type="entry name" value="GT_2_WfgS_like"/>
    <property type="match status" value="1"/>
</dbReference>
<organism evidence="2 3">
    <name type="scientific">Sphingobacterium paludis</name>
    <dbReference type="NCBI Taxonomy" id="1476465"/>
    <lineage>
        <taxon>Bacteria</taxon>
        <taxon>Pseudomonadati</taxon>
        <taxon>Bacteroidota</taxon>
        <taxon>Sphingobacteriia</taxon>
        <taxon>Sphingobacteriales</taxon>
        <taxon>Sphingobacteriaceae</taxon>
        <taxon>Sphingobacterium</taxon>
    </lineage>
</organism>
<dbReference type="Gene3D" id="3.90.550.10">
    <property type="entry name" value="Spore Coat Polysaccharide Biosynthesis Protein SpsA, Chain A"/>
    <property type="match status" value="1"/>
</dbReference>
<dbReference type="InterPro" id="IPR001173">
    <property type="entry name" value="Glyco_trans_2-like"/>
</dbReference>
<evidence type="ECO:0000313" key="2">
    <source>
        <dbReference type="EMBL" id="TDS13787.1"/>
    </source>
</evidence>
<dbReference type="AlphaFoldDB" id="A0A4R7D0F8"/>
<dbReference type="GO" id="GO:0016758">
    <property type="term" value="F:hexosyltransferase activity"/>
    <property type="evidence" value="ECO:0007669"/>
    <property type="project" value="UniProtKB-ARBA"/>
</dbReference>
<dbReference type="EMBL" id="SNZV01000004">
    <property type="protein sequence ID" value="TDS13787.1"/>
    <property type="molecule type" value="Genomic_DNA"/>
</dbReference>
<dbReference type="Pfam" id="PF00535">
    <property type="entry name" value="Glycos_transf_2"/>
    <property type="match status" value="1"/>
</dbReference>
<name>A0A4R7D0F8_9SPHI</name>
<proteinExistence type="predicted"/>
<dbReference type="OrthoDB" id="9788101at2"/>
<dbReference type="Proteomes" id="UP000294752">
    <property type="component" value="Unassembled WGS sequence"/>
</dbReference>
<protein>
    <submittedName>
        <fullName evidence="2">Glycosyltransferase involved in cell wall biosynthesis</fullName>
    </submittedName>
</protein>
<keyword evidence="3" id="KW-1185">Reference proteome</keyword>
<comment type="caution">
    <text evidence="2">The sequence shown here is derived from an EMBL/GenBank/DDBJ whole genome shotgun (WGS) entry which is preliminary data.</text>
</comment>
<dbReference type="InterPro" id="IPR029044">
    <property type="entry name" value="Nucleotide-diphossugar_trans"/>
</dbReference>
<dbReference type="RefSeq" id="WP_133640105.1">
    <property type="nucleotide sequence ID" value="NZ_SNZV01000004.1"/>
</dbReference>
<sequence>MKITIITVTLNNRDYLEQTIRSVIDQSYSDKEYIVIDGGSLDGSKGLIESYAAHIDYWVSERDNGIYHAMNKGIAVATGDYCLFLNAGDVFVDSSVLDRAKPLLNADFMYGAAYVVEPNKTKSLWKGPLQVTPLFFMQRFSLCHQSVFTKMHVLKARPYNESYQVVGDYEQMFYELIINKRTFRRLEMVIADFRRDGISADDYKADLEKQKVLEAFRYFGYIEHDELLKRISQLKMGTRKYALALFFLRLIVDGAKTLAPFRSKLGK</sequence>
<evidence type="ECO:0000259" key="1">
    <source>
        <dbReference type="Pfam" id="PF00535"/>
    </source>
</evidence>
<feature type="domain" description="Glycosyltransferase 2-like" evidence="1">
    <location>
        <begin position="4"/>
        <end position="125"/>
    </location>
</feature>
<dbReference type="SUPFAM" id="SSF53448">
    <property type="entry name" value="Nucleotide-diphospho-sugar transferases"/>
    <property type="match status" value="1"/>
</dbReference>
<keyword evidence="2" id="KW-0808">Transferase</keyword>
<dbReference type="PANTHER" id="PTHR22916">
    <property type="entry name" value="GLYCOSYLTRANSFERASE"/>
    <property type="match status" value="1"/>
</dbReference>
<gene>
    <name evidence="2" type="ORF">B0I21_104113</name>
</gene>